<dbReference type="Pfam" id="PF03389">
    <property type="entry name" value="MobA_MobL"/>
    <property type="match status" value="1"/>
</dbReference>
<feature type="region of interest" description="Disordered" evidence="4">
    <location>
        <begin position="644"/>
        <end position="668"/>
    </location>
</feature>
<dbReference type="Proteomes" id="UP001178888">
    <property type="component" value="Unassembled WGS sequence"/>
</dbReference>
<keyword evidence="8" id="KW-1185">Reference proteome</keyword>
<feature type="domain" description="MobA/MobL protein" evidence="5">
    <location>
        <begin position="19"/>
        <end position="230"/>
    </location>
</feature>
<feature type="coiled-coil region" evidence="3">
    <location>
        <begin position="240"/>
        <end position="267"/>
    </location>
</feature>
<dbReference type="NCBIfam" id="NF041496">
    <property type="entry name" value="MobQ"/>
    <property type="match status" value="1"/>
</dbReference>
<accession>A0AA90TX02</accession>
<feature type="domain" description="Nicking enzyme C-terminal middle helical" evidence="6">
    <location>
        <begin position="273"/>
        <end position="379"/>
    </location>
</feature>
<reference evidence="7" key="1">
    <citation type="submission" date="2023-08" db="EMBL/GenBank/DDBJ databases">
        <title>Nitrogen cycling bacteria in agricultural field soils.</title>
        <authorList>
            <person name="Jang J."/>
        </authorList>
    </citation>
    <scope>NUCLEOTIDE SEQUENCE</scope>
    <source>
        <strain evidence="7">PS3-36</strain>
    </source>
</reference>
<dbReference type="Pfam" id="PF18208">
    <property type="entry name" value="NES_C_h"/>
    <property type="match status" value="1"/>
</dbReference>
<keyword evidence="3" id="KW-0175">Coiled coil</keyword>
<dbReference type="EMBL" id="JAVGVR010000002">
    <property type="protein sequence ID" value="MDQ6601033.1"/>
    <property type="molecule type" value="Genomic_DNA"/>
</dbReference>
<feature type="compositionally biased region" description="Basic residues" evidence="4">
    <location>
        <begin position="657"/>
        <end position="668"/>
    </location>
</feature>
<evidence type="ECO:0000256" key="1">
    <source>
        <dbReference type="ARBA" id="ARBA00010873"/>
    </source>
</evidence>
<dbReference type="InterPro" id="IPR040834">
    <property type="entry name" value="NES_C_h"/>
</dbReference>
<evidence type="ECO:0000256" key="3">
    <source>
        <dbReference type="SAM" id="Coils"/>
    </source>
</evidence>
<feature type="compositionally biased region" description="Basic and acidic residues" evidence="4">
    <location>
        <begin position="644"/>
        <end position="656"/>
    </location>
</feature>
<evidence type="ECO:0000259" key="5">
    <source>
        <dbReference type="Pfam" id="PF03389"/>
    </source>
</evidence>
<feature type="coiled-coil region" evidence="3">
    <location>
        <begin position="445"/>
        <end position="475"/>
    </location>
</feature>
<evidence type="ECO:0000259" key="6">
    <source>
        <dbReference type="Pfam" id="PF18208"/>
    </source>
</evidence>
<name>A0AA90TX02_9BACI</name>
<evidence type="ECO:0000313" key="7">
    <source>
        <dbReference type="EMBL" id="MDQ6601033.1"/>
    </source>
</evidence>
<dbReference type="RefSeq" id="WP_308914652.1">
    <property type="nucleotide sequence ID" value="NZ_JAVGVR010000002.1"/>
</dbReference>
<dbReference type="InterPro" id="IPR005053">
    <property type="entry name" value="MobA_MobL"/>
</dbReference>
<evidence type="ECO:0000256" key="2">
    <source>
        <dbReference type="ARBA" id="ARBA00022971"/>
    </source>
</evidence>
<dbReference type="AlphaFoldDB" id="A0AA90TX02"/>
<proteinExistence type="inferred from homology"/>
<gene>
    <name evidence="7" type="primary">mobQ</name>
    <name evidence="7" type="ORF">RCG21_33130</name>
</gene>
<dbReference type="Gene3D" id="3.30.930.30">
    <property type="match status" value="1"/>
</dbReference>
<evidence type="ECO:0000313" key="8">
    <source>
        <dbReference type="Proteomes" id="UP001178888"/>
    </source>
</evidence>
<evidence type="ECO:0000256" key="4">
    <source>
        <dbReference type="SAM" id="MobiDB-lite"/>
    </source>
</evidence>
<comment type="caution">
    <text evidence="7">The sequence shown here is derived from an EMBL/GenBank/DDBJ whole genome shotgun (WGS) entry which is preliminary data.</text>
</comment>
<keyword evidence="2" id="KW-0184">Conjugation</keyword>
<sequence>MAIYHFSNQIISRKKQQNTIAAAAYRSGERLIDERTNEEKFYKRKVKPITHILAPSHAPQWVYDRQRLWNEVELKEKQWNAQLAREINVALPKEISKEEQEELAIEFCKHVFVNNGMVADLSIHRENEENPHFHVMLTIRPFKEDGTWGNKQVKVKELVDGKEQVKALHTTDWNTKVKLIYWREQWARYVNHYLEKNGFSERITHLSNKDRGIETLPTIHEGFVARQMQKNGRESDRIHINQSRKEYNKTIIELQEAKKEKQRIERTEKFVRRFTPLEKKQLRETAKYLRMFVNYENINIRKLQLEKWQSRIEFQNDSIDKHKKLSRIEKETDILKQAEFILETEANRFLDKYYPKLNKSELTKDQKIEVVDITVSQNQLLNTNDIEIVCRELEKKQIEKDLNILLNNRPKFVLALQQEIHNDGIRFEQLRLKSGINFAEPNSIKNASEKDLNQLQFLLKQKENMNKSLELMNQLYDYHLSDMYPNWERRNYLSIEEKEFFVMAEEYYGKTITPEDLSYTPRKYSIEEQKEIISYLYCIYNNKVESNHDDRDDRNYELMRNKYPDFQLHNQSYKQMFYYECMKYKDEIGQDTIDQLQRIFNVQPYENIEEIQPDSFSNTIPNSKLISSNGFDFFSILESAIREADRKWSEDEFEQRNKKKKRQKGMDR</sequence>
<organism evidence="7 8">
    <name type="scientific">Bacillus salipaludis</name>
    <dbReference type="NCBI Taxonomy" id="2547811"/>
    <lineage>
        <taxon>Bacteria</taxon>
        <taxon>Bacillati</taxon>
        <taxon>Bacillota</taxon>
        <taxon>Bacilli</taxon>
        <taxon>Bacillales</taxon>
        <taxon>Bacillaceae</taxon>
        <taxon>Bacillus</taxon>
    </lineage>
</organism>
<comment type="similarity">
    <text evidence="1">Belongs to the MobA/MobL family.</text>
</comment>
<protein>
    <submittedName>
        <fullName evidence="7">MobQ family relaxase</fullName>
    </submittedName>
</protein>